<feature type="domain" description="ABC transporter" evidence="7">
    <location>
        <begin position="319"/>
        <end position="568"/>
    </location>
</feature>
<dbReference type="Pfam" id="PF00664">
    <property type="entry name" value="ABC_membrane"/>
    <property type="match status" value="1"/>
</dbReference>
<reference evidence="9 10" key="1">
    <citation type="submission" date="2024-09" db="EMBL/GenBank/DDBJ databases">
        <authorList>
            <person name="Sun Q."/>
            <person name="Mori K."/>
        </authorList>
    </citation>
    <scope>NUCLEOTIDE SEQUENCE [LARGE SCALE GENOMIC DNA]</scope>
    <source>
        <strain evidence="9 10">TBRC 2205</strain>
    </source>
</reference>
<dbReference type="InterPro" id="IPR017871">
    <property type="entry name" value="ABC_transporter-like_CS"/>
</dbReference>
<keyword evidence="10" id="KW-1185">Reference proteome</keyword>
<feature type="domain" description="ABC transmembrane type-1" evidence="8">
    <location>
        <begin position="33"/>
        <end position="313"/>
    </location>
</feature>
<sequence length="590" mass="62394">MRALPVADPGVPDARSPLRLLCWLAARAWPSLVAGIVFGVVWTVSQALMPAALGRAVDGIAAGDEAGLLRWSVVLLVLGLVQAGTGILRHRMAVYNWLSAAYRVVQATIDQANRVGATLPRRMAAGEVVSIGTSDISHVGGALEITARGTGAVVAIGTVTAILLHTSVRLGLVVLLGVPLLLAVVSLLIRPLHRRQKAYRDQQAALATRAGDIVTGLRVLRGVGGEPVVSARYALQSQLLRERGVRVARIESLLAGAEVLLPGAFVALLTWLGARFVLRGEITPGQLVAFYGYAAFLVSPLRAITEAIDKITKGHVAARRVVELLRLRPEIADPAAPVTPPSGPGELVDDRSGLVLRPGRCTGLVTTPAAEAARLADRLGRYVDSVDGQDDVTLDGVPLRDLELATVRRRILVADNDAVLFSGPLRAELDPRDEAGDERIMAALVAASATDIIEALPDGLSAPVAERGREFSGGQQQRLRLARALVADPEILVLVEPTSAVDAHTEARVADRLRSARAGRTTLVCTSSPLVLDRTDHVVFVRDGRVAAEGSHRELLAGVPAYRAAVSRAEAEDEQAGGVAPRRETAEVRA</sequence>
<gene>
    <name evidence="9" type="ORF">ACFFHU_00970</name>
</gene>
<dbReference type="Gene3D" id="3.40.50.300">
    <property type="entry name" value="P-loop containing nucleotide triphosphate hydrolases"/>
    <property type="match status" value="1"/>
</dbReference>
<feature type="compositionally biased region" description="Basic and acidic residues" evidence="5">
    <location>
        <begin position="581"/>
        <end position="590"/>
    </location>
</feature>
<dbReference type="SUPFAM" id="SSF52540">
    <property type="entry name" value="P-loop containing nucleoside triphosphate hydrolases"/>
    <property type="match status" value="1"/>
</dbReference>
<feature type="transmembrane region" description="Helical" evidence="6">
    <location>
        <begin position="68"/>
        <end position="88"/>
    </location>
</feature>
<evidence type="ECO:0000256" key="4">
    <source>
        <dbReference type="ARBA" id="ARBA00023136"/>
    </source>
</evidence>
<evidence type="ECO:0000259" key="8">
    <source>
        <dbReference type="PROSITE" id="PS50929"/>
    </source>
</evidence>
<dbReference type="PANTHER" id="PTHR43394:SF1">
    <property type="entry name" value="ATP-BINDING CASSETTE SUB-FAMILY B MEMBER 10, MITOCHONDRIAL"/>
    <property type="match status" value="1"/>
</dbReference>
<accession>A0ABV6NPP5</accession>
<evidence type="ECO:0000256" key="5">
    <source>
        <dbReference type="SAM" id="MobiDB-lite"/>
    </source>
</evidence>
<dbReference type="PROSITE" id="PS00211">
    <property type="entry name" value="ABC_TRANSPORTER_1"/>
    <property type="match status" value="1"/>
</dbReference>
<dbReference type="InterPro" id="IPR011527">
    <property type="entry name" value="ABC1_TM_dom"/>
</dbReference>
<dbReference type="Proteomes" id="UP001589894">
    <property type="component" value="Unassembled WGS sequence"/>
</dbReference>
<dbReference type="InterPro" id="IPR027417">
    <property type="entry name" value="P-loop_NTPase"/>
</dbReference>
<evidence type="ECO:0000259" key="7">
    <source>
        <dbReference type="PROSITE" id="PS50893"/>
    </source>
</evidence>
<dbReference type="InterPro" id="IPR036640">
    <property type="entry name" value="ABC1_TM_sf"/>
</dbReference>
<dbReference type="InterPro" id="IPR003439">
    <property type="entry name" value="ABC_transporter-like_ATP-bd"/>
</dbReference>
<dbReference type="RefSeq" id="WP_377334660.1">
    <property type="nucleotide sequence ID" value="NZ_JBHLUE010000001.1"/>
</dbReference>
<dbReference type="Gene3D" id="1.20.1560.10">
    <property type="entry name" value="ABC transporter type 1, transmembrane domain"/>
    <property type="match status" value="1"/>
</dbReference>
<keyword evidence="4 6" id="KW-0472">Membrane</keyword>
<evidence type="ECO:0000256" key="3">
    <source>
        <dbReference type="ARBA" id="ARBA00022989"/>
    </source>
</evidence>
<proteinExistence type="predicted"/>
<dbReference type="EMBL" id="JBHLUE010000001">
    <property type="protein sequence ID" value="MFC0562751.1"/>
    <property type="molecule type" value="Genomic_DNA"/>
</dbReference>
<comment type="caution">
    <text evidence="9">The sequence shown here is derived from an EMBL/GenBank/DDBJ whole genome shotgun (WGS) entry which is preliminary data.</text>
</comment>
<dbReference type="PROSITE" id="PS50893">
    <property type="entry name" value="ABC_TRANSPORTER_2"/>
    <property type="match status" value="1"/>
</dbReference>
<feature type="region of interest" description="Disordered" evidence="5">
    <location>
        <begin position="570"/>
        <end position="590"/>
    </location>
</feature>
<dbReference type="Pfam" id="PF00005">
    <property type="entry name" value="ABC_tran"/>
    <property type="match status" value="1"/>
</dbReference>
<name>A0ABV6NPP5_9ACTN</name>
<keyword evidence="2 6" id="KW-0812">Transmembrane</keyword>
<protein>
    <submittedName>
        <fullName evidence="9">ABC transporter ATP-binding protein</fullName>
    </submittedName>
</protein>
<dbReference type="PANTHER" id="PTHR43394">
    <property type="entry name" value="ATP-DEPENDENT PERMEASE MDL1, MITOCHONDRIAL"/>
    <property type="match status" value="1"/>
</dbReference>
<dbReference type="SUPFAM" id="SSF90123">
    <property type="entry name" value="ABC transporter transmembrane region"/>
    <property type="match status" value="1"/>
</dbReference>
<dbReference type="InterPro" id="IPR039421">
    <property type="entry name" value="Type_1_exporter"/>
</dbReference>
<keyword evidence="3 6" id="KW-1133">Transmembrane helix</keyword>
<dbReference type="GO" id="GO:0005524">
    <property type="term" value="F:ATP binding"/>
    <property type="evidence" value="ECO:0007669"/>
    <property type="project" value="UniProtKB-KW"/>
</dbReference>
<evidence type="ECO:0000313" key="10">
    <source>
        <dbReference type="Proteomes" id="UP001589894"/>
    </source>
</evidence>
<evidence type="ECO:0000313" key="9">
    <source>
        <dbReference type="EMBL" id="MFC0562751.1"/>
    </source>
</evidence>
<keyword evidence="9" id="KW-0547">Nucleotide-binding</keyword>
<evidence type="ECO:0000256" key="6">
    <source>
        <dbReference type="SAM" id="Phobius"/>
    </source>
</evidence>
<evidence type="ECO:0000256" key="2">
    <source>
        <dbReference type="ARBA" id="ARBA00022692"/>
    </source>
</evidence>
<feature type="transmembrane region" description="Helical" evidence="6">
    <location>
        <begin position="170"/>
        <end position="189"/>
    </location>
</feature>
<comment type="subcellular location">
    <subcellularLocation>
        <location evidence="1">Cell membrane</location>
        <topology evidence="1">Multi-pass membrane protein</topology>
    </subcellularLocation>
</comment>
<dbReference type="PROSITE" id="PS50929">
    <property type="entry name" value="ABC_TM1F"/>
    <property type="match status" value="1"/>
</dbReference>
<feature type="transmembrane region" description="Helical" evidence="6">
    <location>
        <begin position="20"/>
        <end position="48"/>
    </location>
</feature>
<evidence type="ECO:0000256" key="1">
    <source>
        <dbReference type="ARBA" id="ARBA00004651"/>
    </source>
</evidence>
<feature type="transmembrane region" description="Helical" evidence="6">
    <location>
        <begin position="253"/>
        <end position="274"/>
    </location>
</feature>
<keyword evidence="9" id="KW-0067">ATP-binding</keyword>
<organism evidence="9 10">
    <name type="scientific">Plantactinospora siamensis</name>
    <dbReference type="NCBI Taxonomy" id="555372"/>
    <lineage>
        <taxon>Bacteria</taxon>
        <taxon>Bacillati</taxon>
        <taxon>Actinomycetota</taxon>
        <taxon>Actinomycetes</taxon>
        <taxon>Micromonosporales</taxon>
        <taxon>Micromonosporaceae</taxon>
        <taxon>Plantactinospora</taxon>
    </lineage>
</organism>